<dbReference type="PANTHER" id="PTHR36302">
    <property type="entry name" value="BLR7088 PROTEIN"/>
    <property type="match status" value="1"/>
</dbReference>
<dbReference type="PANTHER" id="PTHR36302:SF1">
    <property type="entry name" value="COPPER CHAPERONE PCU(A)C"/>
    <property type="match status" value="1"/>
</dbReference>
<dbReference type="InterPro" id="IPR058248">
    <property type="entry name" value="Lxx211020-like"/>
</dbReference>
<dbReference type="Pfam" id="PF04314">
    <property type="entry name" value="PCuAC"/>
    <property type="match status" value="1"/>
</dbReference>
<feature type="chain" id="PRO_5046911838" evidence="1">
    <location>
        <begin position="29"/>
        <end position="182"/>
    </location>
</feature>
<keyword evidence="3" id="KW-1185">Reference proteome</keyword>
<dbReference type="SUPFAM" id="SSF110087">
    <property type="entry name" value="DR1885-like metal-binding protein"/>
    <property type="match status" value="1"/>
</dbReference>
<proteinExistence type="predicted"/>
<dbReference type="EMBL" id="JBHTII010000002">
    <property type="protein sequence ID" value="MFD0791873.1"/>
    <property type="molecule type" value="Genomic_DNA"/>
</dbReference>
<gene>
    <name evidence="2" type="ORF">ACFQ0P_15880</name>
</gene>
<dbReference type="InterPro" id="IPR036182">
    <property type="entry name" value="PCuAC_sf"/>
</dbReference>
<sequence length="182" mass="18542">MTNRTPRLLTAGAIATALALLAGCAAPAQNPAAGPTAEAVTQASTVTVDDAWVKTAEGGMTAAFGIISNMGEIEVNVVGVTTDAASVAELHETVEDDTGTMVMRPIEGGFVIPAGTDFPLEPAANHLMLMELAGPLATGEEADFTLEFADGSTLEFTAVVKDYSGANENYVGDGDMDMGGDD</sequence>
<organism evidence="2 3">
    <name type="scientific">Microbacterium insulae</name>
    <dbReference type="NCBI Taxonomy" id="483014"/>
    <lineage>
        <taxon>Bacteria</taxon>
        <taxon>Bacillati</taxon>
        <taxon>Actinomycetota</taxon>
        <taxon>Actinomycetes</taxon>
        <taxon>Micrococcales</taxon>
        <taxon>Microbacteriaceae</taxon>
        <taxon>Microbacterium</taxon>
    </lineage>
</organism>
<accession>A0ABW3ALI2</accession>
<feature type="signal peptide" evidence="1">
    <location>
        <begin position="1"/>
        <end position="28"/>
    </location>
</feature>
<comment type="caution">
    <text evidence="2">The sequence shown here is derived from an EMBL/GenBank/DDBJ whole genome shotgun (WGS) entry which is preliminary data.</text>
</comment>
<dbReference type="RefSeq" id="WP_204979599.1">
    <property type="nucleotide sequence ID" value="NZ_JBHTII010000002.1"/>
</dbReference>
<keyword evidence="1" id="KW-0732">Signal</keyword>
<dbReference type="Gene3D" id="2.60.40.1890">
    <property type="entry name" value="PCu(A)C copper chaperone"/>
    <property type="match status" value="1"/>
</dbReference>
<dbReference type="Proteomes" id="UP001597055">
    <property type="component" value="Unassembled WGS sequence"/>
</dbReference>
<reference evidence="3" key="1">
    <citation type="journal article" date="2019" name="Int. J. Syst. Evol. Microbiol.">
        <title>The Global Catalogue of Microorganisms (GCM) 10K type strain sequencing project: providing services to taxonomists for standard genome sequencing and annotation.</title>
        <authorList>
            <consortium name="The Broad Institute Genomics Platform"/>
            <consortium name="The Broad Institute Genome Sequencing Center for Infectious Disease"/>
            <person name="Wu L."/>
            <person name="Ma J."/>
        </authorList>
    </citation>
    <scope>NUCLEOTIDE SEQUENCE [LARGE SCALE GENOMIC DNA]</scope>
    <source>
        <strain evidence="3">CCUG 54523</strain>
    </source>
</reference>
<evidence type="ECO:0000313" key="2">
    <source>
        <dbReference type="EMBL" id="MFD0791873.1"/>
    </source>
</evidence>
<evidence type="ECO:0000256" key="1">
    <source>
        <dbReference type="SAM" id="SignalP"/>
    </source>
</evidence>
<dbReference type="InterPro" id="IPR007410">
    <property type="entry name" value="LpqE-like"/>
</dbReference>
<name>A0ABW3ALI2_9MICO</name>
<dbReference type="PROSITE" id="PS51257">
    <property type="entry name" value="PROKAR_LIPOPROTEIN"/>
    <property type="match status" value="1"/>
</dbReference>
<protein>
    <submittedName>
        <fullName evidence="2">Copper chaperone PCu(A)C</fullName>
    </submittedName>
</protein>
<evidence type="ECO:0000313" key="3">
    <source>
        <dbReference type="Proteomes" id="UP001597055"/>
    </source>
</evidence>